<dbReference type="Gene3D" id="3.30.420.10">
    <property type="entry name" value="Ribonuclease H-like superfamily/Ribonuclease H"/>
    <property type="match status" value="1"/>
</dbReference>
<dbReference type="Pfam" id="PF02739">
    <property type="entry name" value="5_3_exonuc_N"/>
    <property type="match status" value="1"/>
</dbReference>
<dbReference type="GO" id="GO:0008409">
    <property type="term" value="F:5'-3' exonuclease activity"/>
    <property type="evidence" value="ECO:0007669"/>
    <property type="project" value="UniProtKB-UniRule"/>
</dbReference>
<dbReference type="PRINTS" id="PR00868">
    <property type="entry name" value="DNAPOLI"/>
</dbReference>
<dbReference type="InterPro" id="IPR012337">
    <property type="entry name" value="RNaseH-like_sf"/>
</dbReference>
<dbReference type="SMART" id="SM00475">
    <property type="entry name" value="53EXOc"/>
    <property type="match status" value="1"/>
</dbReference>
<dbReference type="NCBIfam" id="TIGR00593">
    <property type="entry name" value="pola"/>
    <property type="match status" value="1"/>
</dbReference>
<comment type="function">
    <text evidence="15 17">In addition to polymerase activity, this DNA polymerase exhibits 3'-5' and 5'-3' exonuclease activity.</text>
</comment>
<dbReference type="InterPro" id="IPR020045">
    <property type="entry name" value="DNA_polI_H3TH"/>
</dbReference>
<evidence type="ECO:0000256" key="15">
    <source>
        <dbReference type="ARBA" id="ARBA00053603"/>
    </source>
</evidence>
<sequence length="899" mass="98464">MNKETLLVLDGHSLAFRSFFALPADSFVTAQGQYTNAVHGFVSTLLKLVADYSPTHVAVAFDLPGGTFRTREYADYKGGRAATPEEFKGQISVIQQVLDVLGVAWVTVEDFEADDIVATLATRAESRGMRVYVSSGDKDTYQLVDENITLLYPMPRSQMAVLDPAAIVAKAGVEPALYSDLAALVGEGADNIPGVPLWGPKTAAKWLNHYGGLEALLEHADEIKSKAGENLRANIELVRRNRRLNNLVRDLPVAEDFDALIPLGVDREALHALFDTLDFTRMRERVLKELPMRSGSDQVEALTEDREMVAIEAGSVPLADFVTEHNGPWGVDIEGDRRPGHGDVTMFAIASADAVFYGDRAALDVADERALVAFLESEEHKKIGHGMKGITHAWYGVGIEMVGIASDTEIEAYLLHPDQRNYDLDDLVQRYLARDLSLSAGDQDTLGISADGQLVTTLTPRAGVLKDLSEAFEAALTDVDPTGALIDLEMAVSGILFDMENLGIAVNTELLDILYHDFNTRVEDALERAHAAIGDTSVNLSSPKQLQEVLFDRLKLPKTKKTKSGYTTNADALAELLAKIALREDESALAAQQFLSALLDYRDALKLRQSVEGLQRSVQEDGRIRTTYQQTVAATGRLSSTDPNLQNIHARTQEGQQIREIFVPGEGYDYLMTADYSQIEMRLMAHLSGDQALIDAFNKGADLHNFVAGRVFGVSEDAVTGEQRSKIKAMSYGLAYGLSSYGLSQQLHISVGEAERLMQDYFARFGGVRDYLKSVVEQARKDGYTSTIMGRRRYLPGLTSMNRQLREAAERMALNAPIQGSAADIIKYAMVLVNDAIASAGLESRVLLQVHDELVLEVKASEAEQLEALVREQMGRAADLSVPLSVGVGIGRNWREAAH</sequence>
<evidence type="ECO:0000256" key="8">
    <source>
        <dbReference type="ARBA" id="ARBA00022763"/>
    </source>
</evidence>
<dbReference type="Gene3D" id="3.40.50.1010">
    <property type="entry name" value="5'-nuclease"/>
    <property type="match status" value="1"/>
</dbReference>
<dbReference type="CDD" id="cd06140">
    <property type="entry name" value="DNA_polA_I_Bacillus_like_exo"/>
    <property type="match status" value="1"/>
</dbReference>
<dbReference type="Gene3D" id="1.10.150.20">
    <property type="entry name" value="5' to 3' exonuclease, C-terminal subdomain"/>
    <property type="match status" value="2"/>
</dbReference>
<name>A0A7M1QRC2_9ACTO</name>
<dbReference type="AlphaFoldDB" id="A0A7M1QRC2"/>
<evidence type="ECO:0000256" key="12">
    <source>
        <dbReference type="ARBA" id="ARBA00023125"/>
    </source>
</evidence>
<dbReference type="Proteomes" id="UP000595053">
    <property type="component" value="Chromosome"/>
</dbReference>
<dbReference type="InterPro" id="IPR029060">
    <property type="entry name" value="PIN-like_dom_sf"/>
</dbReference>
<dbReference type="InterPro" id="IPR002421">
    <property type="entry name" value="5-3_exonuclease"/>
</dbReference>
<dbReference type="FunFam" id="1.10.150.20:FF:000002">
    <property type="entry name" value="DNA polymerase I"/>
    <property type="match status" value="1"/>
</dbReference>
<feature type="domain" description="DNA-directed DNA polymerase family A palm" evidence="20">
    <location>
        <begin position="655"/>
        <end position="862"/>
    </location>
</feature>
<dbReference type="Pfam" id="PF00476">
    <property type="entry name" value="DNA_pol_A"/>
    <property type="match status" value="1"/>
</dbReference>
<evidence type="ECO:0000259" key="18">
    <source>
        <dbReference type="SMART" id="SM00474"/>
    </source>
</evidence>
<evidence type="ECO:0000256" key="1">
    <source>
        <dbReference type="ARBA" id="ARBA00007705"/>
    </source>
</evidence>
<keyword evidence="8 17" id="KW-0227">DNA damage</keyword>
<comment type="catalytic activity">
    <reaction evidence="14 17">
        <text>DNA(n) + a 2'-deoxyribonucleoside 5'-triphosphate = DNA(n+1) + diphosphate</text>
        <dbReference type="Rhea" id="RHEA:22508"/>
        <dbReference type="Rhea" id="RHEA-COMP:17339"/>
        <dbReference type="Rhea" id="RHEA-COMP:17340"/>
        <dbReference type="ChEBI" id="CHEBI:33019"/>
        <dbReference type="ChEBI" id="CHEBI:61560"/>
        <dbReference type="ChEBI" id="CHEBI:173112"/>
        <dbReference type="EC" id="2.7.7.7"/>
    </reaction>
</comment>
<evidence type="ECO:0000256" key="5">
    <source>
        <dbReference type="ARBA" id="ARBA00022695"/>
    </source>
</evidence>
<reference evidence="21 22" key="1">
    <citation type="submission" date="2020-10" db="EMBL/GenBank/DDBJ databases">
        <title>Trueperella pecoris sp. nov. isolated from bovine and porcine specimens.</title>
        <authorList>
            <person name="Schoenecker L."/>
            <person name="Schnydrig P."/>
            <person name="Brodard I."/>
            <person name="Thomann A."/>
            <person name="Hemphill A."/>
            <person name="Rodriguez-Campos S."/>
            <person name="Perreten V."/>
            <person name="Jores J."/>
            <person name="Kittl S."/>
        </authorList>
    </citation>
    <scope>NUCLEOTIDE SEQUENCE [LARGE SCALE GENOMIC DNA]</scope>
    <source>
        <strain evidence="21 22">15A0121</strain>
    </source>
</reference>
<dbReference type="InterPro" id="IPR036397">
    <property type="entry name" value="RNaseH_sf"/>
</dbReference>
<keyword evidence="6 17" id="KW-0235">DNA replication</keyword>
<dbReference type="CDD" id="cd08637">
    <property type="entry name" value="DNA_pol_A_pol_I_C"/>
    <property type="match status" value="1"/>
</dbReference>
<dbReference type="FunFam" id="3.40.50.1010:FF:000001">
    <property type="entry name" value="DNA polymerase I"/>
    <property type="match status" value="1"/>
</dbReference>
<dbReference type="InterPro" id="IPR008918">
    <property type="entry name" value="HhH2"/>
</dbReference>
<dbReference type="Gene3D" id="1.20.1060.10">
    <property type="entry name" value="Taq DNA Polymerase, Chain T, domain 4"/>
    <property type="match status" value="1"/>
</dbReference>
<dbReference type="InterPro" id="IPR043502">
    <property type="entry name" value="DNA/RNA_pol_sf"/>
</dbReference>
<proteinExistence type="inferred from homology"/>
<dbReference type="InterPro" id="IPR002298">
    <property type="entry name" value="DNA_polymerase_A"/>
</dbReference>
<dbReference type="SMART" id="SM00279">
    <property type="entry name" value="HhH2"/>
    <property type="match status" value="1"/>
</dbReference>
<dbReference type="NCBIfam" id="NF004397">
    <property type="entry name" value="PRK05755.1"/>
    <property type="match status" value="1"/>
</dbReference>
<dbReference type="Pfam" id="PF01367">
    <property type="entry name" value="5_3_exonuc"/>
    <property type="match status" value="1"/>
</dbReference>
<keyword evidence="11 17" id="KW-0239">DNA-directed DNA polymerase</keyword>
<dbReference type="InterPro" id="IPR036279">
    <property type="entry name" value="5-3_exonuclease_C_sf"/>
</dbReference>
<organism evidence="21 22">
    <name type="scientific">Trueperella pecoris</name>
    <dbReference type="NCBI Taxonomy" id="2733571"/>
    <lineage>
        <taxon>Bacteria</taxon>
        <taxon>Bacillati</taxon>
        <taxon>Actinomycetota</taxon>
        <taxon>Actinomycetes</taxon>
        <taxon>Actinomycetales</taxon>
        <taxon>Actinomycetaceae</taxon>
        <taxon>Trueperella</taxon>
    </lineage>
</organism>
<dbReference type="Pfam" id="PF01612">
    <property type="entry name" value="DNA_pol_A_exo1"/>
    <property type="match status" value="1"/>
</dbReference>
<dbReference type="PANTHER" id="PTHR10133:SF27">
    <property type="entry name" value="DNA POLYMERASE NU"/>
    <property type="match status" value="1"/>
</dbReference>
<dbReference type="InterPro" id="IPR002562">
    <property type="entry name" value="3'-5'_exonuclease_dom"/>
</dbReference>
<dbReference type="PANTHER" id="PTHR10133">
    <property type="entry name" value="DNA POLYMERASE I"/>
    <property type="match status" value="1"/>
</dbReference>
<evidence type="ECO:0000256" key="14">
    <source>
        <dbReference type="ARBA" id="ARBA00049244"/>
    </source>
</evidence>
<keyword evidence="7" id="KW-0540">Nuclease</keyword>
<dbReference type="InterPro" id="IPR018320">
    <property type="entry name" value="DNA_polymerase_1"/>
</dbReference>
<evidence type="ECO:0000259" key="20">
    <source>
        <dbReference type="SMART" id="SM00482"/>
    </source>
</evidence>
<dbReference type="EMBL" id="CP063213">
    <property type="protein sequence ID" value="QOR44702.1"/>
    <property type="molecule type" value="Genomic_DNA"/>
</dbReference>
<evidence type="ECO:0000259" key="19">
    <source>
        <dbReference type="SMART" id="SM00475"/>
    </source>
</evidence>
<dbReference type="SMART" id="SM00482">
    <property type="entry name" value="POLAc"/>
    <property type="match status" value="1"/>
</dbReference>
<dbReference type="SMART" id="SM00474">
    <property type="entry name" value="35EXOc"/>
    <property type="match status" value="1"/>
</dbReference>
<evidence type="ECO:0000256" key="13">
    <source>
        <dbReference type="ARBA" id="ARBA00023204"/>
    </source>
</evidence>
<keyword evidence="12 17" id="KW-0238">DNA-binding</keyword>
<dbReference type="GO" id="GO:0006261">
    <property type="term" value="P:DNA-templated DNA replication"/>
    <property type="evidence" value="ECO:0007669"/>
    <property type="project" value="UniProtKB-UniRule"/>
</dbReference>
<evidence type="ECO:0000256" key="2">
    <source>
        <dbReference type="ARBA" id="ARBA00012417"/>
    </source>
</evidence>
<evidence type="ECO:0000256" key="17">
    <source>
        <dbReference type="RuleBase" id="RU004460"/>
    </source>
</evidence>
<dbReference type="SUPFAM" id="SSF88723">
    <property type="entry name" value="PIN domain-like"/>
    <property type="match status" value="1"/>
</dbReference>
<evidence type="ECO:0000256" key="9">
    <source>
        <dbReference type="ARBA" id="ARBA00022801"/>
    </source>
</evidence>
<dbReference type="CDD" id="cd09859">
    <property type="entry name" value="PIN_53EXO"/>
    <property type="match status" value="1"/>
</dbReference>
<feature type="domain" description="3'-5' exonuclease" evidence="18">
    <location>
        <begin position="309"/>
        <end position="477"/>
    </location>
</feature>
<feature type="domain" description="5'-3' exonuclease" evidence="19">
    <location>
        <begin position="2"/>
        <end position="262"/>
    </location>
</feature>
<evidence type="ECO:0000313" key="22">
    <source>
        <dbReference type="Proteomes" id="UP000595053"/>
    </source>
</evidence>
<dbReference type="Gene3D" id="3.30.70.370">
    <property type="match status" value="1"/>
</dbReference>
<dbReference type="RefSeq" id="WP_197550550.1">
    <property type="nucleotide sequence ID" value="NZ_CP063213.1"/>
</dbReference>
<evidence type="ECO:0000256" key="7">
    <source>
        <dbReference type="ARBA" id="ARBA00022722"/>
    </source>
</evidence>
<keyword evidence="4 17" id="KW-0808">Transferase</keyword>
<evidence type="ECO:0000256" key="10">
    <source>
        <dbReference type="ARBA" id="ARBA00022839"/>
    </source>
</evidence>
<dbReference type="EC" id="2.7.7.7" evidence="2 16"/>
<keyword evidence="13 17" id="KW-0234">DNA repair</keyword>
<dbReference type="InterPro" id="IPR020046">
    <property type="entry name" value="5-3_exonucl_a-hlix_arch_N"/>
</dbReference>
<comment type="similarity">
    <text evidence="1 17">Belongs to the DNA polymerase type-A family.</text>
</comment>
<dbReference type="FunFam" id="1.10.150.20:FF:000003">
    <property type="entry name" value="DNA polymerase I"/>
    <property type="match status" value="1"/>
</dbReference>
<protein>
    <recommendedName>
        <fullName evidence="3 16">DNA polymerase I</fullName>
        <ecNumber evidence="2 16">2.7.7.7</ecNumber>
    </recommendedName>
</protein>
<dbReference type="InterPro" id="IPR001098">
    <property type="entry name" value="DNA-dir_DNA_pol_A_palm_dom"/>
</dbReference>
<dbReference type="CDD" id="cd09898">
    <property type="entry name" value="H3TH_53EXO"/>
    <property type="match status" value="1"/>
</dbReference>
<dbReference type="SUPFAM" id="SSF56672">
    <property type="entry name" value="DNA/RNA polymerases"/>
    <property type="match status" value="1"/>
</dbReference>
<evidence type="ECO:0000256" key="3">
    <source>
        <dbReference type="ARBA" id="ARBA00020311"/>
    </source>
</evidence>
<keyword evidence="9 17" id="KW-0378">Hydrolase</keyword>
<gene>
    <name evidence="17 21" type="primary">polA</name>
    <name evidence="21" type="ORF">INS88_05145</name>
</gene>
<dbReference type="SUPFAM" id="SSF53098">
    <property type="entry name" value="Ribonuclease H-like"/>
    <property type="match status" value="1"/>
</dbReference>
<keyword evidence="22" id="KW-1185">Reference proteome</keyword>
<evidence type="ECO:0000256" key="4">
    <source>
        <dbReference type="ARBA" id="ARBA00022679"/>
    </source>
</evidence>
<dbReference type="SUPFAM" id="SSF47807">
    <property type="entry name" value="5' to 3' exonuclease, C-terminal subdomain"/>
    <property type="match status" value="1"/>
</dbReference>
<keyword evidence="10 17" id="KW-0269">Exonuclease</keyword>
<keyword evidence="5 17" id="KW-0548">Nucleotidyltransferase</keyword>
<dbReference type="GO" id="GO:0003677">
    <property type="term" value="F:DNA binding"/>
    <property type="evidence" value="ECO:0007669"/>
    <property type="project" value="UniProtKB-UniRule"/>
</dbReference>
<dbReference type="GO" id="GO:0008408">
    <property type="term" value="F:3'-5' exonuclease activity"/>
    <property type="evidence" value="ECO:0007669"/>
    <property type="project" value="UniProtKB-UniRule"/>
</dbReference>
<evidence type="ECO:0000256" key="11">
    <source>
        <dbReference type="ARBA" id="ARBA00022932"/>
    </source>
</evidence>
<dbReference type="GO" id="GO:0006302">
    <property type="term" value="P:double-strand break repair"/>
    <property type="evidence" value="ECO:0007669"/>
    <property type="project" value="TreeGrafter"/>
</dbReference>
<dbReference type="GO" id="GO:0003887">
    <property type="term" value="F:DNA-directed DNA polymerase activity"/>
    <property type="evidence" value="ECO:0007669"/>
    <property type="project" value="UniProtKB-UniRule"/>
</dbReference>
<evidence type="ECO:0000256" key="16">
    <source>
        <dbReference type="NCBIfam" id="TIGR00593"/>
    </source>
</evidence>
<evidence type="ECO:0000313" key="21">
    <source>
        <dbReference type="EMBL" id="QOR44702.1"/>
    </source>
</evidence>
<accession>A0A7M1QRC2</accession>
<evidence type="ECO:0000256" key="6">
    <source>
        <dbReference type="ARBA" id="ARBA00022705"/>
    </source>
</evidence>